<dbReference type="Gene3D" id="1.20.1050.10">
    <property type="match status" value="1"/>
</dbReference>
<evidence type="ECO:0000313" key="3">
    <source>
        <dbReference type="EMBL" id="PTX51326.1"/>
    </source>
</evidence>
<dbReference type="OrthoDB" id="7664269at2"/>
<dbReference type="PANTHER" id="PTHR12289">
    <property type="entry name" value="METAXIN RELATED"/>
    <property type="match status" value="1"/>
</dbReference>
<feature type="domain" description="Metaxin glutathione S-transferase" evidence="1">
    <location>
        <begin position="165"/>
        <end position="224"/>
    </location>
</feature>
<dbReference type="SUPFAM" id="SSF47616">
    <property type="entry name" value="GST C-terminal domain-like"/>
    <property type="match status" value="1"/>
</dbReference>
<dbReference type="Pfam" id="PF17171">
    <property type="entry name" value="GST_C_6"/>
    <property type="match status" value="1"/>
</dbReference>
<protein>
    <submittedName>
        <fullName evidence="3">Glutathione S-transferase</fullName>
    </submittedName>
</protein>
<name>A0A2T6B5G3_9RHOB</name>
<dbReference type="EMBL" id="QBKN01000003">
    <property type="protein sequence ID" value="PTX51326.1"/>
    <property type="molecule type" value="Genomic_DNA"/>
</dbReference>
<dbReference type="InterPro" id="IPR026928">
    <property type="entry name" value="FAX/IsoI-like"/>
</dbReference>
<feature type="domain" description="Thioredoxin-like fold" evidence="2">
    <location>
        <begin position="18"/>
        <end position="113"/>
    </location>
</feature>
<dbReference type="SUPFAM" id="SSF52833">
    <property type="entry name" value="Thioredoxin-like"/>
    <property type="match status" value="1"/>
</dbReference>
<gene>
    <name evidence="3" type="ORF">C8N44_10369</name>
</gene>
<dbReference type="SFLD" id="SFLDS00019">
    <property type="entry name" value="Glutathione_Transferase_(cytos"/>
    <property type="match status" value="1"/>
</dbReference>
<comment type="caution">
    <text evidence="3">The sequence shown here is derived from an EMBL/GenBank/DDBJ whole genome shotgun (WGS) entry which is preliminary data.</text>
</comment>
<evidence type="ECO:0000313" key="4">
    <source>
        <dbReference type="Proteomes" id="UP000244069"/>
    </source>
</evidence>
<dbReference type="AlphaFoldDB" id="A0A2T6B5G3"/>
<dbReference type="SFLD" id="SFLDG01200">
    <property type="entry name" value="SUF1.1"/>
    <property type="match status" value="1"/>
</dbReference>
<reference evidence="3 4" key="1">
    <citation type="submission" date="2018-04" db="EMBL/GenBank/DDBJ databases">
        <title>Genomic Encyclopedia of Archaeal and Bacterial Type Strains, Phase II (KMG-II): from individual species to whole genera.</title>
        <authorList>
            <person name="Goeker M."/>
        </authorList>
    </citation>
    <scope>NUCLEOTIDE SEQUENCE [LARGE SCALE GENOMIC DNA]</scope>
    <source>
        <strain evidence="3 4">DSM 29329</strain>
    </source>
</reference>
<dbReference type="RefSeq" id="WP_158273993.1">
    <property type="nucleotide sequence ID" value="NZ_BMEZ01000003.1"/>
</dbReference>
<keyword evidence="4" id="KW-1185">Reference proteome</keyword>
<dbReference type="Pfam" id="PF17172">
    <property type="entry name" value="GST_N_4"/>
    <property type="match status" value="1"/>
</dbReference>
<dbReference type="InterPro" id="IPR036249">
    <property type="entry name" value="Thioredoxin-like_sf"/>
</dbReference>
<accession>A0A2T6B5G3</accession>
<dbReference type="Gene3D" id="3.40.30.10">
    <property type="entry name" value="Glutaredoxin"/>
    <property type="match status" value="1"/>
</dbReference>
<evidence type="ECO:0000259" key="1">
    <source>
        <dbReference type="Pfam" id="PF17171"/>
    </source>
</evidence>
<dbReference type="InterPro" id="IPR033468">
    <property type="entry name" value="Metaxin_GST"/>
</dbReference>
<dbReference type="CDD" id="cd03054">
    <property type="entry name" value="GST_N_Metaxin"/>
    <property type="match status" value="1"/>
</dbReference>
<dbReference type="SFLD" id="SFLDG01180">
    <property type="entry name" value="SUF1"/>
    <property type="match status" value="1"/>
</dbReference>
<dbReference type="PANTHER" id="PTHR12289:SF41">
    <property type="entry name" value="FAILED AXON CONNECTIONS-RELATED"/>
    <property type="match status" value="1"/>
</dbReference>
<dbReference type="InterPro" id="IPR012336">
    <property type="entry name" value="Thioredoxin-like_fold"/>
</dbReference>
<dbReference type="InterPro" id="IPR050931">
    <property type="entry name" value="Mito_Protein_Transport_Metaxin"/>
</dbReference>
<proteinExistence type="predicted"/>
<dbReference type="InterPro" id="IPR040079">
    <property type="entry name" value="Glutathione_S-Trfase"/>
</dbReference>
<dbReference type="Proteomes" id="UP000244069">
    <property type="component" value="Unassembled WGS sequence"/>
</dbReference>
<dbReference type="InterPro" id="IPR036282">
    <property type="entry name" value="Glutathione-S-Trfase_C_sf"/>
</dbReference>
<evidence type="ECO:0000259" key="2">
    <source>
        <dbReference type="Pfam" id="PF17172"/>
    </source>
</evidence>
<dbReference type="GO" id="GO:0016740">
    <property type="term" value="F:transferase activity"/>
    <property type="evidence" value="ECO:0007669"/>
    <property type="project" value="UniProtKB-KW"/>
</dbReference>
<sequence length="237" mass="26101">MLTLLTFPASLGEPSLSPFCTKAMCLLQMAGLDWKPELTFDLAAMPLGKLPVLKTDDGLIPDSNLMADWLEAQGIDLYPGRDAEGRAKAHLALRLAEEHLRLGLVHDRWVDEAGWQAFMPIVFSGVPEEKRETVAQGARDAVRAGLHWQGIARFSDADRQAYLSTDLAALSALGEGHRFLFGETPCLADASVLAILSGIDHLPADTRLRRALREDRRLMDYIERGRAALYAPLMQPA</sequence>
<organism evidence="3 4">
    <name type="scientific">Allosediminivita pacifica</name>
    <dbReference type="NCBI Taxonomy" id="1267769"/>
    <lineage>
        <taxon>Bacteria</taxon>
        <taxon>Pseudomonadati</taxon>
        <taxon>Pseudomonadota</taxon>
        <taxon>Alphaproteobacteria</taxon>
        <taxon>Rhodobacterales</taxon>
        <taxon>Paracoccaceae</taxon>
        <taxon>Allosediminivita</taxon>
    </lineage>
</organism>
<keyword evidence="3" id="KW-0808">Transferase</keyword>